<comment type="caution">
    <text evidence="3">The sequence shown here is derived from an EMBL/GenBank/DDBJ whole genome shotgun (WGS) entry which is preliminary data.</text>
</comment>
<dbReference type="GO" id="GO:0004175">
    <property type="term" value="F:endopeptidase activity"/>
    <property type="evidence" value="ECO:0007669"/>
    <property type="project" value="UniProtKB-ARBA"/>
</dbReference>
<dbReference type="InterPro" id="IPR003675">
    <property type="entry name" value="Rce1/LyrA-like_dom"/>
</dbReference>
<dbReference type="InterPro" id="IPR042150">
    <property type="entry name" value="MmRce1-like"/>
</dbReference>
<feature type="transmembrane region" description="Helical" evidence="1">
    <location>
        <begin position="214"/>
        <end position="232"/>
    </location>
</feature>
<reference evidence="3" key="1">
    <citation type="journal article" date="2014" name="Int. J. Syst. Evol. Microbiol.">
        <title>Complete genome sequence of Corynebacterium casei LMG S-19264T (=DSM 44701T), isolated from a smear-ripened cheese.</title>
        <authorList>
            <consortium name="US DOE Joint Genome Institute (JGI-PGF)"/>
            <person name="Walter F."/>
            <person name="Albersmeier A."/>
            <person name="Kalinowski J."/>
            <person name="Ruckert C."/>
        </authorList>
    </citation>
    <scope>NUCLEOTIDE SEQUENCE</scope>
    <source>
        <strain evidence="3">JCM 12862</strain>
    </source>
</reference>
<dbReference type="PANTHER" id="PTHR35797">
    <property type="entry name" value="PROTEASE-RELATED"/>
    <property type="match status" value="1"/>
</dbReference>
<feature type="domain" description="CAAX prenyl protease 2/Lysostaphin resistance protein A-like" evidence="2">
    <location>
        <begin position="124"/>
        <end position="227"/>
    </location>
</feature>
<dbReference type="RefSeq" id="WP_188654728.1">
    <property type="nucleotide sequence ID" value="NZ_BMNR01000009.1"/>
</dbReference>
<feature type="transmembrane region" description="Helical" evidence="1">
    <location>
        <begin position="62"/>
        <end position="85"/>
    </location>
</feature>
<organism evidence="3 4">
    <name type="scientific">Yeosuana aromativorans</name>
    <dbReference type="NCBI Taxonomy" id="288019"/>
    <lineage>
        <taxon>Bacteria</taxon>
        <taxon>Pseudomonadati</taxon>
        <taxon>Bacteroidota</taxon>
        <taxon>Flavobacteriia</taxon>
        <taxon>Flavobacteriales</taxon>
        <taxon>Flavobacteriaceae</taxon>
        <taxon>Yeosuana</taxon>
    </lineage>
</organism>
<dbReference type="AlphaFoldDB" id="A0A8J3BN84"/>
<evidence type="ECO:0000313" key="4">
    <source>
        <dbReference type="Proteomes" id="UP000612329"/>
    </source>
</evidence>
<keyword evidence="1" id="KW-1133">Transmembrane helix</keyword>
<evidence type="ECO:0000259" key="2">
    <source>
        <dbReference type="Pfam" id="PF02517"/>
    </source>
</evidence>
<dbReference type="Pfam" id="PF02517">
    <property type="entry name" value="Rce1-like"/>
    <property type="match status" value="1"/>
</dbReference>
<feature type="transmembrane region" description="Helical" evidence="1">
    <location>
        <begin position="114"/>
        <end position="135"/>
    </location>
</feature>
<dbReference type="EMBL" id="BMNR01000009">
    <property type="protein sequence ID" value="GGK33888.1"/>
    <property type="molecule type" value="Genomic_DNA"/>
</dbReference>
<feature type="transmembrane region" description="Helical" evidence="1">
    <location>
        <begin position="9"/>
        <end position="27"/>
    </location>
</feature>
<gene>
    <name evidence="3" type="ORF">GCM10007962_30410</name>
</gene>
<dbReference type="GO" id="GO:0080120">
    <property type="term" value="P:CAAX-box protein maturation"/>
    <property type="evidence" value="ECO:0007669"/>
    <property type="project" value="UniProtKB-ARBA"/>
</dbReference>
<dbReference type="PANTHER" id="PTHR35797:SF1">
    <property type="entry name" value="PROTEASE"/>
    <property type="match status" value="1"/>
</dbReference>
<sequence>MKGKFSKATWIFLISTTIFSSLVFIIGGSLMNFIMLAPGLGAVMATALTNRKWSDFGWKFPLRYVILAWLLPIFYAALAYMVIWLTGIGDVPNPLFIERAKMTIGLETNSTAEVITIAFIYITHFMIIPAVIFALGEELGWRGLLFPELSKSFSFLNSAIISSLFWAIWHLPAMLLDNYGVGETPFPFRFIMFLLLVVFTGIMMSWIWLKSKSVLAVAIFHASHNVVIQMFFDRITLDKEYTNYFKGEFGIALVVSTFIFMLLLLKFGNHFFKDRI</sequence>
<evidence type="ECO:0000256" key="1">
    <source>
        <dbReference type="SAM" id="Phobius"/>
    </source>
</evidence>
<evidence type="ECO:0000313" key="3">
    <source>
        <dbReference type="EMBL" id="GGK33888.1"/>
    </source>
</evidence>
<proteinExistence type="predicted"/>
<feature type="transmembrane region" description="Helical" evidence="1">
    <location>
        <begin position="188"/>
        <end position="209"/>
    </location>
</feature>
<dbReference type="Proteomes" id="UP000612329">
    <property type="component" value="Unassembled WGS sequence"/>
</dbReference>
<protein>
    <recommendedName>
        <fullName evidence="2">CAAX prenyl protease 2/Lysostaphin resistance protein A-like domain-containing protein</fullName>
    </recommendedName>
</protein>
<accession>A0A8J3BN84</accession>
<feature type="transmembrane region" description="Helical" evidence="1">
    <location>
        <begin position="155"/>
        <end position="176"/>
    </location>
</feature>
<keyword evidence="1" id="KW-0472">Membrane</keyword>
<reference evidence="3" key="2">
    <citation type="submission" date="2020-09" db="EMBL/GenBank/DDBJ databases">
        <authorList>
            <person name="Sun Q."/>
            <person name="Ohkuma M."/>
        </authorList>
    </citation>
    <scope>NUCLEOTIDE SEQUENCE</scope>
    <source>
        <strain evidence="3">JCM 12862</strain>
    </source>
</reference>
<keyword evidence="1" id="KW-0812">Transmembrane</keyword>
<feature type="transmembrane region" description="Helical" evidence="1">
    <location>
        <begin position="244"/>
        <end position="265"/>
    </location>
</feature>
<keyword evidence="4" id="KW-1185">Reference proteome</keyword>
<name>A0A8J3BN84_9FLAO</name>